<accession>A0AAV4ZWP5</accession>
<evidence type="ECO:0000256" key="2">
    <source>
        <dbReference type="ARBA" id="ARBA00022679"/>
    </source>
</evidence>
<dbReference type="NCBIfam" id="TIGR00536">
    <property type="entry name" value="hemK_fam"/>
    <property type="match status" value="1"/>
</dbReference>
<feature type="domain" description="Release factor glutamine methyltransferase N-terminal" evidence="4">
    <location>
        <begin position="30"/>
        <end position="52"/>
    </location>
</feature>
<dbReference type="Proteomes" id="UP001050691">
    <property type="component" value="Unassembled WGS sequence"/>
</dbReference>
<reference evidence="5" key="1">
    <citation type="submission" date="2021-10" db="EMBL/GenBank/DDBJ databases">
        <title>De novo Genome Assembly of Clathrus columnatus (Basidiomycota, Fungi) Using Illumina and Nanopore Sequence Data.</title>
        <authorList>
            <person name="Ogiso-Tanaka E."/>
            <person name="Itagaki H."/>
            <person name="Hosoya T."/>
            <person name="Hosaka K."/>
        </authorList>
    </citation>
    <scope>NUCLEOTIDE SEQUENCE</scope>
    <source>
        <strain evidence="5">MO-923</strain>
    </source>
</reference>
<dbReference type="Pfam" id="PF17827">
    <property type="entry name" value="PrmC_N"/>
    <property type="match status" value="1"/>
</dbReference>
<name>A0AAV4ZWP5_9AGAM</name>
<keyword evidence="1" id="KW-0489">Methyltransferase</keyword>
<dbReference type="GO" id="GO:0008276">
    <property type="term" value="F:protein methyltransferase activity"/>
    <property type="evidence" value="ECO:0007669"/>
    <property type="project" value="InterPro"/>
</dbReference>
<dbReference type="EMBL" id="BPWL01000001">
    <property type="protein sequence ID" value="GJJ06314.1"/>
    <property type="molecule type" value="Genomic_DNA"/>
</dbReference>
<dbReference type="InterPro" id="IPR050320">
    <property type="entry name" value="N5-glutamine_MTase"/>
</dbReference>
<evidence type="ECO:0000313" key="6">
    <source>
        <dbReference type="Proteomes" id="UP001050691"/>
    </source>
</evidence>
<dbReference type="PANTHER" id="PTHR18895">
    <property type="entry name" value="HEMK METHYLTRANSFERASE"/>
    <property type="match status" value="1"/>
</dbReference>
<evidence type="ECO:0000256" key="3">
    <source>
        <dbReference type="ARBA" id="ARBA00022691"/>
    </source>
</evidence>
<dbReference type="CDD" id="cd02440">
    <property type="entry name" value="AdoMet_MTases"/>
    <property type="match status" value="1"/>
</dbReference>
<dbReference type="AlphaFoldDB" id="A0AAV4ZWP5"/>
<keyword evidence="6" id="KW-1185">Reference proteome</keyword>
<dbReference type="InterPro" id="IPR029063">
    <property type="entry name" value="SAM-dependent_MTases_sf"/>
</dbReference>
<proteinExistence type="predicted"/>
<dbReference type="GO" id="GO:0032259">
    <property type="term" value="P:methylation"/>
    <property type="evidence" value="ECO:0007669"/>
    <property type="project" value="UniProtKB-KW"/>
</dbReference>
<evidence type="ECO:0000259" key="4">
    <source>
        <dbReference type="Pfam" id="PF17827"/>
    </source>
</evidence>
<dbReference type="InterPro" id="IPR040758">
    <property type="entry name" value="PrmC_N"/>
</dbReference>
<comment type="caution">
    <text evidence="5">The sequence shown here is derived from an EMBL/GenBank/DDBJ whole genome shotgun (WGS) entry which is preliminary data.</text>
</comment>
<dbReference type="InterPro" id="IPR004556">
    <property type="entry name" value="HemK-like"/>
</dbReference>
<dbReference type="Gene3D" id="1.10.8.10">
    <property type="entry name" value="DNA helicase RuvA subunit, C-terminal domain"/>
    <property type="match status" value="1"/>
</dbReference>
<dbReference type="PANTHER" id="PTHR18895:SF74">
    <property type="entry name" value="MTRF1L RELEASE FACTOR GLUTAMINE METHYLTRANSFERASE"/>
    <property type="match status" value="1"/>
</dbReference>
<keyword evidence="2" id="KW-0808">Transferase</keyword>
<organism evidence="5 6">
    <name type="scientific">Clathrus columnatus</name>
    <dbReference type="NCBI Taxonomy" id="1419009"/>
    <lineage>
        <taxon>Eukaryota</taxon>
        <taxon>Fungi</taxon>
        <taxon>Dikarya</taxon>
        <taxon>Basidiomycota</taxon>
        <taxon>Agaricomycotina</taxon>
        <taxon>Agaricomycetes</taxon>
        <taxon>Phallomycetidae</taxon>
        <taxon>Phallales</taxon>
        <taxon>Clathraceae</taxon>
        <taxon>Clathrus</taxon>
    </lineage>
</organism>
<dbReference type="SUPFAM" id="SSF53335">
    <property type="entry name" value="S-adenosyl-L-methionine-dependent methyltransferases"/>
    <property type="match status" value="1"/>
</dbReference>
<dbReference type="GO" id="GO:0005739">
    <property type="term" value="C:mitochondrion"/>
    <property type="evidence" value="ECO:0007669"/>
    <property type="project" value="TreeGrafter"/>
</dbReference>
<evidence type="ECO:0000313" key="5">
    <source>
        <dbReference type="EMBL" id="GJJ06314.1"/>
    </source>
</evidence>
<sequence length="298" mass="33706">MSHFLSKLARILGPRQAELELKWLRQCASNELQLSQMVKRRTRGEPLQYILGTQPFGPLDILVRPPVLIPRPETEQWTYALADKIIHRYKPLKDPHPTTLTVLDLCTGTGCIPLLLCTLLTPHGIQTEAIGVDISSAACLLAQENIISVKSHFPSPLSIRILQRNLFEPNFWSSIRDTLSPRSLDIITANPPYISEDSWRKLSPEVKDWEDPVALLGDPAVENSVDIRRGQGLTFYQRIRDLLLDCTMISPCCILALEIGEDQASAVTSLFRGQFHDIQIWKDGWGKDRAVFCTMERN</sequence>
<protein>
    <recommendedName>
        <fullName evidence="4">Release factor glutamine methyltransferase N-terminal domain-containing protein</fullName>
    </recommendedName>
</protein>
<dbReference type="Gene3D" id="3.40.50.150">
    <property type="entry name" value="Vaccinia Virus protein VP39"/>
    <property type="match status" value="1"/>
</dbReference>
<evidence type="ECO:0000256" key="1">
    <source>
        <dbReference type="ARBA" id="ARBA00022603"/>
    </source>
</evidence>
<keyword evidence="3" id="KW-0949">S-adenosyl-L-methionine</keyword>
<gene>
    <name evidence="5" type="ORF">Clacol_000505</name>
</gene>